<organism evidence="1 2">
    <name type="scientific">Chaetomium tenue</name>
    <dbReference type="NCBI Taxonomy" id="1854479"/>
    <lineage>
        <taxon>Eukaryota</taxon>
        <taxon>Fungi</taxon>
        <taxon>Dikarya</taxon>
        <taxon>Ascomycota</taxon>
        <taxon>Pezizomycotina</taxon>
        <taxon>Sordariomycetes</taxon>
        <taxon>Sordariomycetidae</taxon>
        <taxon>Sordariales</taxon>
        <taxon>Chaetomiaceae</taxon>
        <taxon>Chaetomium</taxon>
    </lineage>
</organism>
<sequence>MDWVIQIVHLERRVLGINESADGRIGSGRNDSDGGGTLVNFNPADDGKKSESLSSLGSTFIPVVIYSAVCFLIFFVFRRKCHRVYAARTLPSLRGPETPSPELPEGWFNWIKPFFAIKDDYILNNCSLDGFFFLRFLRMLSIICLAGVVVVWPVLLPINATGASGLLELDSLTIGNVKLATKYYAHVLVAWCFFGFVLFMICRECIYYVNLRQAYLLSPNYSKRLSSRTVLFTCIPKPYLEEATLRKVFGDSAKNIWIVKDTSAVRALVEDREETADRLQQAEVRLIRLANASRQKHLNKYPAASTLNNHLNETDANSPRPSQNEAEKGHVIDTSEHFAERQLSVSDSPTLAKTTDPEYTHPYGLDPSLPDVRGSVAALWLPVQSRPHHRPLRNFGRRVDTIRWTRARLKVLNKDIWKLRRKFRGGDGASLNAAFIEFDSQASAQAGFQILAHHQPLHMSPCYIGLQPDEIIWSTLRIRWWEHIMRRFFMMGVISVAVVFWSIPAALVGMVTNLKSLSETVFFLQWVMLLPGPILGVIQGLLPALALSWLMAAVPWMLRGCARVAGLPSRALVELYVQHAYFFFQVVQVFLVTTLTSAASAAVFDIIQNPLMVKDMLSENLPKASNFYLSYILIQCLAAGTTRLANIGDLIRHEVIAKTLPNPRRRFYRWRKMREVHWGSEFPRFTNLGVIAISYSCIAPMVLVFAGLGMFFTSYIYRYNLIYVYDTGPDSKGLFYPRALMQLMTGLYIAEVCLIGLFALKASIGPLLLMAIFLGFTALVHISLSEAMTPLLNKLPRTLALEKDMGPIAQDEQPGDDTAHPAPYPTGGLAADYYNMTDDDDTDSLPGDAPNHDLDTDIQLRGIEGSSSLKYQVTQWSKSLFKSTFTTSPQPSNSPHNTPHNTPNNPPSNTSRLTRILTQIKLSITPDPSRPPNILLTFLHPEIYQSFRLLQPRINPGPDPDAHPLPADYAKRAYWPPEMWTPVPRLWLPRDDARVSRQEVAHCAGAVAAASDRACWLADTGRVKGGRRRWGNRGGGVARVECRMEDSPLWEGEPRWVY</sequence>
<evidence type="ECO:0000313" key="2">
    <source>
        <dbReference type="Proteomes" id="UP000724584"/>
    </source>
</evidence>
<accession>A0ACB7P9H6</accession>
<reference evidence="1 2" key="1">
    <citation type="journal article" date="2021" name="Nat. Commun.">
        <title>Genetic determinants of endophytism in the Arabidopsis root mycobiome.</title>
        <authorList>
            <person name="Mesny F."/>
            <person name="Miyauchi S."/>
            <person name="Thiergart T."/>
            <person name="Pickel B."/>
            <person name="Atanasova L."/>
            <person name="Karlsson M."/>
            <person name="Huettel B."/>
            <person name="Barry K.W."/>
            <person name="Haridas S."/>
            <person name="Chen C."/>
            <person name="Bauer D."/>
            <person name="Andreopoulos W."/>
            <person name="Pangilinan J."/>
            <person name="LaButti K."/>
            <person name="Riley R."/>
            <person name="Lipzen A."/>
            <person name="Clum A."/>
            <person name="Drula E."/>
            <person name="Henrissat B."/>
            <person name="Kohler A."/>
            <person name="Grigoriev I.V."/>
            <person name="Martin F.M."/>
            <person name="Hacquard S."/>
        </authorList>
    </citation>
    <scope>NUCLEOTIDE SEQUENCE [LARGE SCALE GENOMIC DNA]</scope>
    <source>
        <strain evidence="1 2">MPI-SDFR-AT-0079</strain>
    </source>
</reference>
<keyword evidence="2" id="KW-1185">Reference proteome</keyword>
<dbReference type="Proteomes" id="UP000724584">
    <property type="component" value="Unassembled WGS sequence"/>
</dbReference>
<name>A0ACB7P9H6_9PEZI</name>
<proteinExistence type="predicted"/>
<comment type="caution">
    <text evidence="1">The sequence shown here is derived from an EMBL/GenBank/DDBJ whole genome shotgun (WGS) entry which is preliminary data.</text>
</comment>
<evidence type="ECO:0000313" key="1">
    <source>
        <dbReference type="EMBL" id="KAH6635824.1"/>
    </source>
</evidence>
<dbReference type="EMBL" id="JAGIZQ010000003">
    <property type="protein sequence ID" value="KAH6635824.1"/>
    <property type="molecule type" value="Genomic_DNA"/>
</dbReference>
<gene>
    <name evidence="1" type="ORF">F5144DRAFT_487398</name>
</gene>
<protein>
    <submittedName>
        <fullName evidence="1">Uncharacterized protein</fullName>
    </submittedName>
</protein>